<protein>
    <recommendedName>
        <fullName evidence="4">DUF4405 domain-containing protein</fullName>
    </recommendedName>
</protein>
<name>A0ABV4CW48_9BACT</name>
<keyword evidence="1" id="KW-0472">Membrane</keyword>
<evidence type="ECO:0000256" key="1">
    <source>
        <dbReference type="SAM" id="Phobius"/>
    </source>
</evidence>
<feature type="transmembrane region" description="Helical" evidence="1">
    <location>
        <begin position="38"/>
        <end position="59"/>
    </location>
</feature>
<organism evidence="2 3">
    <name type="scientific">Heminiphilus faecis</name>
    <dbReference type="NCBI Taxonomy" id="2601703"/>
    <lineage>
        <taxon>Bacteria</taxon>
        <taxon>Pseudomonadati</taxon>
        <taxon>Bacteroidota</taxon>
        <taxon>Bacteroidia</taxon>
        <taxon>Bacteroidales</taxon>
        <taxon>Muribaculaceae</taxon>
        <taxon>Heminiphilus</taxon>
    </lineage>
</organism>
<sequence length="143" mass="16343">MTKIEKLKLCNILLLFSTTLILASSIQLEATGSRGISWVWVHVIVGCTFFSNIIWHLYLHFGYKSWLQPLSKQKSRLTHWLAVFTLLTLISAFVALFHWIGSHLHSPAGAIHGKIGFVFLALTVVHTIKRIKFFKLKSKSIRK</sequence>
<dbReference type="RefSeq" id="WP_121700153.1">
    <property type="nucleotide sequence ID" value="NZ_JBCLPP010000020.1"/>
</dbReference>
<accession>A0ABV4CW48</accession>
<proteinExistence type="predicted"/>
<keyword evidence="3" id="KW-1185">Reference proteome</keyword>
<dbReference type="EMBL" id="JBCLPP010000020">
    <property type="protein sequence ID" value="MEY8245614.1"/>
    <property type="molecule type" value="Genomic_DNA"/>
</dbReference>
<dbReference type="Proteomes" id="UP001565200">
    <property type="component" value="Unassembled WGS sequence"/>
</dbReference>
<keyword evidence="1" id="KW-1133">Transmembrane helix</keyword>
<comment type="caution">
    <text evidence="2">The sequence shown here is derived from an EMBL/GenBank/DDBJ whole genome shotgun (WGS) entry which is preliminary data.</text>
</comment>
<gene>
    <name evidence="2" type="ORF">AAK873_08300</name>
</gene>
<feature type="transmembrane region" description="Helical" evidence="1">
    <location>
        <begin position="80"/>
        <end position="101"/>
    </location>
</feature>
<evidence type="ECO:0000313" key="3">
    <source>
        <dbReference type="Proteomes" id="UP001565200"/>
    </source>
</evidence>
<evidence type="ECO:0000313" key="2">
    <source>
        <dbReference type="EMBL" id="MEY8245614.1"/>
    </source>
</evidence>
<feature type="transmembrane region" description="Helical" evidence="1">
    <location>
        <begin position="107"/>
        <end position="128"/>
    </location>
</feature>
<evidence type="ECO:0008006" key="4">
    <source>
        <dbReference type="Google" id="ProtNLM"/>
    </source>
</evidence>
<keyword evidence="1" id="KW-0812">Transmembrane</keyword>
<reference evidence="2 3" key="1">
    <citation type="submission" date="2024-03" db="EMBL/GenBank/DDBJ databases">
        <title>Mouse gut bacterial collection (mGBC) of GemPharmatech.</title>
        <authorList>
            <person name="He Y."/>
            <person name="Dong L."/>
            <person name="Wu D."/>
            <person name="Gao X."/>
            <person name="Lin Z."/>
        </authorList>
    </citation>
    <scope>NUCLEOTIDE SEQUENCE [LARGE SCALE GENOMIC DNA]</scope>
    <source>
        <strain evidence="2 3">54-13</strain>
    </source>
</reference>